<name>A0A2I0KYS1_PUNGR</name>
<proteinExistence type="predicted"/>
<sequence>MAIQINPTHLRLHSSSPLPSTPLSSLRALALGCPRSIGCSQGRRNLHICRSSVVDEWERTSSFTEPETQLIEALLGIQGRGRSASPEQLK</sequence>
<dbReference type="EMBL" id="PGOL01000269">
    <property type="protein sequence ID" value="PKI73602.1"/>
    <property type="molecule type" value="Genomic_DNA"/>
</dbReference>
<evidence type="ECO:0000313" key="3">
    <source>
        <dbReference type="Proteomes" id="UP000233551"/>
    </source>
</evidence>
<dbReference type="Proteomes" id="UP000233551">
    <property type="component" value="Unassembled WGS sequence"/>
</dbReference>
<organism evidence="2 3">
    <name type="scientific">Punica granatum</name>
    <name type="common">Pomegranate</name>
    <dbReference type="NCBI Taxonomy" id="22663"/>
    <lineage>
        <taxon>Eukaryota</taxon>
        <taxon>Viridiplantae</taxon>
        <taxon>Streptophyta</taxon>
        <taxon>Embryophyta</taxon>
        <taxon>Tracheophyta</taxon>
        <taxon>Spermatophyta</taxon>
        <taxon>Magnoliopsida</taxon>
        <taxon>eudicotyledons</taxon>
        <taxon>Gunneridae</taxon>
        <taxon>Pentapetalae</taxon>
        <taxon>rosids</taxon>
        <taxon>malvids</taxon>
        <taxon>Myrtales</taxon>
        <taxon>Lythraceae</taxon>
        <taxon>Punica</taxon>
    </lineage>
</organism>
<accession>A0A2I0KYS1</accession>
<gene>
    <name evidence="2" type="ORF">CRG98_005976</name>
</gene>
<evidence type="ECO:0000256" key="1">
    <source>
        <dbReference type="SAM" id="MobiDB-lite"/>
    </source>
</evidence>
<evidence type="ECO:0000313" key="2">
    <source>
        <dbReference type="EMBL" id="PKI73602.1"/>
    </source>
</evidence>
<protein>
    <submittedName>
        <fullName evidence="2">Uncharacterized protein</fullName>
    </submittedName>
</protein>
<feature type="non-terminal residue" evidence="2">
    <location>
        <position position="90"/>
    </location>
</feature>
<feature type="compositionally biased region" description="Low complexity" evidence="1">
    <location>
        <begin position="7"/>
        <end position="22"/>
    </location>
</feature>
<feature type="region of interest" description="Disordered" evidence="1">
    <location>
        <begin position="1"/>
        <end position="22"/>
    </location>
</feature>
<comment type="caution">
    <text evidence="2">The sequence shown here is derived from an EMBL/GenBank/DDBJ whole genome shotgun (WGS) entry which is preliminary data.</text>
</comment>
<keyword evidence="3" id="KW-1185">Reference proteome</keyword>
<dbReference type="AlphaFoldDB" id="A0A2I0KYS1"/>
<reference evidence="2 3" key="1">
    <citation type="submission" date="2017-11" db="EMBL/GenBank/DDBJ databases">
        <title>De-novo sequencing of pomegranate (Punica granatum L.) genome.</title>
        <authorList>
            <person name="Akparov Z."/>
            <person name="Amiraslanov A."/>
            <person name="Hajiyeva S."/>
            <person name="Abbasov M."/>
            <person name="Kaur K."/>
            <person name="Hamwieh A."/>
            <person name="Solovyev V."/>
            <person name="Salamov A."/>
            <person name="Braich B."/>
            <person name="Kosarev P."/>
            <person name="Mahmoud A."/>
            <person name="Hajiyev E."/>
            <person name="Babayeva S."/>
            <person name="Izzatullayeva V."/>
            <person name="Mammadov A."/>
            <person name="Mammadov A."/>
            <person name="Sharifova S."/>
            <person name="Ojaghi J."/>
            <person name="Eynullazada K."/>
            <person name="Bayramov B."/>
            <person name="Abdulazimova A."/>
            <person name="Shahmuradov I."/>
        </authorList>
    </citation>
    <scope>NUCLEOTIDE SEQUENCE [LARGE SCALE GENOMIC DNA]</scope>
    <source>
        <strain evidence="3">cv. AG2017</strain>
        <tissue evidence="2">Leaf</tissue>
    </source>
</reference>